<proteinExistence type="predicted"/>
<protein>
    <submittedName>
        <fullName evidence="1">Uncharacterized protein</fullName>
    </submittedName>
</protein>
<sequence length="238" mass="25260">MAAAADEGPPTLPAPLIQLLGPLFRDGSADSSFGIGRGPLLAPYKPPNCDGSLERAANNNGRPSSVRCIVTHLLGCAPFVVMAVMSESSSSRFSFSFFTSDSIARLEKPSLSPPCRWHISEWTMLRQASALVGAAVGIAAMSRTTERKERRAGFSLGTAECVCEWEHMITTTNQQSSPHASYNIVMRNSLLAGAGSGDAVLEDIPSSELLLRDGVGDVAYFIPAALCVSPSVSFLLLR</sequence>
<evidence type="ECO:0000313" key="1">
    <source>
        <dbReference type="EnsemblMetazoa" id="ACOM037499-PA.1"/>
    </source>
</evidence>
<dbReference type="Proteomes" id="UP000075882">
    <property type="component" value="Unassembled WGS sequence"/>
</dbReference>
<accession>A0A8W7PUK5</accession>
<name>A0A8W7PUK5_ANOCL</name>
<dbReference type="EnsemblMetazoa" id="ACOM037499-RA">
    <property type="protein sequence ID" value="ACOM037499-PA.1"/>
    <property type="gene ID" value="ACOM037499"/>
</dbReference>
<dbReference type="AlphaFoldDB" id="A0A8W7PUK5"/>
<organism evidence="1">
    <name type="scientific">Anopheles coluzzii</name>
    <name type="common">African malaria mosquito</name>
    <dbReference type="NCBI Taxonomy" id="1518534"/>
    <lineage>
        <taxon>Eukaryota</taxon>
        <taxon>Metazoa</taxon>
        <taxon>Ecdysozoa</taxon>
        <taxon>Arthropoda</taxon>
        <taxon>Hexapoda</taxon>
        <taxon>Insecta</taxon>
        <taxon>Pterygota</taxon>
        <taxon>Neoptera</taxon>
        <taxon>Endopterygota</taxon>
        <taxon>Diptera</taxon>
        <taxon>Nematocera</taxon>
        <taxon>Culicoidea</taxon>
        <taxon>Culicidae</taxon>
        <taxon>Anophelinae</taxon>
        <taxon>Anopheles</taxon>
    </lineage>
</organism>
<reference evidence="1" key="1">
    <citation type="submission" date="2022-08" db="UniProtKB">
        <authorList>
            <consortium name="EnsemblMetazoa"/>
        </authorList>
    </citation>
    <scope>IDENTIFICATION</scope>
</reference>